<evidence type="ECO:0000256" key="2">
    <source>
        <dbReference type="ARBA" id="ARBA00006432"/>
    </source>
</evidence>
<keyword evidence="4" id="KW-0597">Phosphoprotein</keyword>
<dbReference type="InterPro" id="IPR006162">
    <property type="entry name" value="Ppantetheine_attach_site"/>
</dbReference>
<dbReference type="FunFam" id="2.30.38.10:FF:000001">
    <property type="entry name" value="Non-ribosomal peptide synthetase PvdI"/>
    <property type="match status" value="1"/>
</dbReference>
<evidence type="ECO:0000256" key="5">
    <source>
        <dbReference type="ARBA" id="ARBA00022598"/>
    </source>
</evidence>
<comment type="similarity">
    <text evidence="2">Belongs to the ATP-dependent AMP-binding enzyme family.</text>
</comment>
<gene>
    <name evidence="8" type="ORF">PI95_006200</name>
</gene>
<dbReference type="FunFam" id="3.30.559.30:FF:000001">
    <property type="entry name" value="Non-ribosomal peptide synthetase"/>
    <property type="match status" value="1"/>
</dbReference>
<dbReference type="CDD" id="cd05930">
    <property type="entry name" value="A_NRPS"/>
    <property type="match status" value="1"/>
</dbReference>
<dbReference type="InterPro" id="IPR023213">
    <property type="entry name" value="CAT-like_dom_sf"/>
</dbReference>
<dbReference type="InterPro" id="IPR000873">
    <property type="entry name" value="AMP-dep_synth/lig_dom"/>
</dbReference>
<dbReference type="FunFam" id="3.40.50.12780:FF:000012">
    <property type="entry name" value="Non-ribosomal peptide synthetase"/>
    <property type="match status" value="2"/>
</dbReference>
<accession>A0A846H465</accession>
<dbReference type="InterPro" id="IPR020806">
    <property type="entry name" value="PKS_PP-bd"/>
</dbReference>
<dbReference type="Pfam" id="PF00550">
    <property type="entry name" value="PP-binding"/>
    <property type="match status" value="2"/>
</dbReference>
<dbReference type="PROSITE" id="PS00012">
    <property type="entry name" value="PHOSPHOPANTETHEINE"/>
    <property type="match status" value="1"/>
</dbReference>
<dbReference type="Gene3D" id="3.30.300.30">
    <property type="match status" value="3"/>
</dbReference>
<dbReference type="GO" id="GO:0016874">
    <property type="term" value="F:ligase activity"/>
    <property type="evidence" value="ECO:0007669"/>
    <property type="project" value="UniProtKB-KW"/>
</dbReference>
<dbReference type="InterPro" id="IPR042099">
    <property type="entry name" value="ANL_N_sf"/>
</dbReference>
<dbReference type="InterPro" id="IPR001242">
    <property type="entry name" value="Condensation_dom"/>
</dbReference>
<evidence type="ECO:0000256" key="4">
    <source>
        <dbReference type="ARBA" id="ARBA00022553"/>
    </source>
</evidence>
<dbReference type="CDD" id="cd02440">
    <property type="entry name" value="AdoMet_MTases"/>
    <property type="match status" value="1"/>
</dbReference>
<dbReference type="GO" id="GO:0008610">
    <property type="term" value="P:lipid biosynthetic process"/>
    <property type="evidence" value="ECO:0007669"/>
    <property type="project" value="UniProtKB-ARBA"/>
</dbReference>
<evidence type="ECO:0000256" key="3">
    <source>
        <dbReference type="ARBA" id="ARBA00022450"/>
    </source>
</evidence>
<dbReference type="InterPro" id="IPR029058">
    <property type="entry name" value="AB_hydrolase_fold"/>
</dbReference>
<dbReference type="PROSITE" id="PS50075">
    <property type="entry name" value="CARRIER"/>
    <property type="match status" value="2"/>
</dbReference>
<name>A0A846H465_9CYAN</name>
<dbReference type="Gene3D" id="3.40.50.150">
    <property type="entry name" value="Vaccinia Virus protein VP39"/>
    <property type="match status" value="1"/>
</dbReference>
<dbReference type="SMART" id="SM00823">
    <property type="entry name" value="PKS_PP"/>
    <property type="match status" value="2"/>
</dbReference>
<comment type="cofactor">
    <cofactor evidence="1">
        <name>pantetheine 4'-phosphate</name>
        <dbReference type="ChEBI" id="CHEBI:47942"/>
    </cofactor>
</comment>
<dbReference type="Gene3D" id="3.40.50.12780">
    <property type="entry name" value="N-terminal domain of ligase-like"/>
    <property type="match status" value="1"/>
</dbReference>
<dbReference type="NCBIfam" id="NF003417">
    <property type="entry name" value="PRK04813.1"/>
    <property type="match status" value="4"/>
</dbReference>
<dbReference type="Gene3D" id="1.10.1200.10">
    <property type="entry name" value="ACP-like"/>
    <property type="match status" value="2"/>
</dbReference>
<dbReference type="NCBIfam" id="TIGR01733">
    <property type="entry name" value="AA-adenyl-dom"/>
    <property type="match status" value="2"/>
</dbReference>
<dbReference type="FunFam" id="1.10.1200.10:FF:000005">
    <property type="entry name" value="Nonribosomal peptide synthetase 1"/>
    <property type="match status" value="1"/>
</dbReference>
<dbReference type="Pfam" id="PF00668">
    <property type="entry name" value="Condensation"/>
    <property type="match status" value="2"/>
</dbReference>
<feature type="domain" description="Carrier" evidence="7">
    <location>
        <begin position="2518"/>
        <end position="2593"/>
    </location>
</feature>
<dbReference type="InterPro" id="IPR020802">
    <property type="entry name" value="TesA-like"/>
</dbReference>
<dbReference type="InterPro" id="IPR001031">
    <property type="entry name" value="Thioesterase"/>
</dbReference>
<dbReference type="InterPro" id="IPR036736">
    <property type="entry name" value="ACP-like_sf"/>
</dbReference>
<evidence type="ECO:0000259" key="7">
    <source>
        <dbReference type="PROSITE" id="PS50075"/>
    </source>
</evidence>
<keyword evidence="6" id="KW-0677">Repeat</keyword>
<dbReference type="InterPro" id="IPR025110">
    <property type="entry name" value="AMP-bd_C"/>
</dbReference>
<feature type="domain" description="Carrier" evidence="7">
    <location>
        <begin position="1428"/>
        <end position="1503"/>
    </location>
</feature>
<dbReference type="InterPro" id="IPR020845">
    <property type="entry name" value="AMP-binding_CS"/>
</dbReference>
<dbReference type="Gene3D" id="2.30.38.10">
    <property type="entry name" value="Luciferase, Domain 3"/>
    <property type="match status" value="1"/>
</dbReference>
<dbReference type="InterPro" id="IPR013217">
    <property type="entry name" value="Methyltransf_12"/>
</dbReference>
<evidence type="ECO:0000313" key="9">
    <source>
        <dbReference type="Proteomes" id="UP000031549"/>
    </source>
</evidence>
<sequence length="2870" mass="324846">MMNLSENNEFELLELLLEEEGIELEKDQFLISRRNLTQAPASFQQRRLWFLYELEPTSSAYNICSVFSLNGQLNVEALQHAFRQLQQRHESLRTTFIAIDGEPWQQIHANFLAELELEDLSVDAERLVVRHRSATESEKEISTAVRSEAEYAFDLETGPLIRSRLFRLASRHILTLTLHHIIADAWSIGVILQEIAALYIDEKTLPDLKIQYADYALWQQENFSDLALQDSLAYWEKKLAELPVLQFPLDFPRPKLQSFRGDLVKFSLPSSLTNVIRAFSQKEGATLFMTLMAAYIALLARYTGQEDIPVGTSIANRPGIDAEKLIGFFVNMLVIRTDLSEEPNFRTLLNRVKETVLEAFEHTEVPFETLVDRLHLERDTSRNPLFQIAFTLLNAPKPQFHTGDLEVSLLATQEAARFDLELFITESEDSLHGVFSYNIDLLRRETVERLARHFCQLLENLVTQPDIPVSRLPILLPEELTQLISAKPRETFPVQFCLHEIFSQQAKQRPQQTALIFEKEILSYEKLSDRANQLAHYLIHLGVKPESRVGLWMSRSKDLVVAILAILKAGGVYVPFDPDYPSDRIAYMIEDSQVAVLLTQTQFQQQIPLQQATVVFIDNCEAEITKQNSTDPKVFVHPDNAAYIIYTSGSTGKPKGVVVTHRHVVRLLLATEKWFHFTAKDVWTLFHSCAFDFSVWEIWGALFFGGRLVIVPYLVSRSPEEFYNLLCDAKVTVLNQTPSAFRQLMQAEELLSREGELELRYVIFGGEALDLASLEPWFDRHGDEFPLLVNMYGITETTVHVTYRPIRLKDVKKRLGSLIGEPIPDLSLYILDRHLQPVPIGVVGEMYVGGAGVTRGYFNRPQLTAERMIPNFFEMSRGEQKRLYKTGDLARRLPNGEIEYLGRNDHQVKIRGFRIELGEIEAVIKRHPGVLDTLVIIHEQSKEDIRIAAYIVPQTKIPDYETLTREQTQEWQYTFNETYRGGEEVNTAFNITGWNSSYDNQPIPAEEMHQWLNNTLARVQALKPKRILEIGCGTGMILLNIAPQVESYWGTDFSQEAINRLENIIQTQHVQFLHQEASNFNQIPEDYFDTIIINSVAQYFPSIEYLQQVIAGALKVLAPGGSLFIGDNRNLPLLDYFHTSVAFFQAADETDKETFKTQVKRIAETENELVLDPAFFVNLPEVFPNLAAVEVDLKEENTRNELTKYRYDVILHKQGGEQNEVAIEPIWEDWEKANLQLSDLRQRIIETGAIAWRRIPNARLIKDEAILQWVQGNDRVTTIKELRELIDINLKQAINPSDLYALAKEINCQITISYSPDLPSYFDACFYPAIEGKRRPVMPIARRDAKLSVSTYSIDPLKGRFAKALISQLKESVRELPEYMRPASFVLLESFPMTPSGKLDRRALPAPERDLAIRNAIASLHAKQSFVQPTTSTQQRLCTIWSDVLSIDSISVTDDFFYLGGHSLIATKLVSRIREEFNLALPLRKVFEHPTVAGLAEEIDRLAVVSDGNIQKDIIPRIAQRENLPLSFSQARLWFLDLLEPNNAAYNMAIAFRLNGDLNQEALHRSLQEIIQRHETLRTTFESKDGIPIQVIHEFEQVPLTACELSHLQQEEELKKAVKEAIICPFNLGTLPLLRVYLYRLAEDRHVFVVVMHHIVSDGWSLGLMIKELSLSYTAFCRGDASPLPSLSLQYGDFAHWQRTIFDKTQLQQQLSYWKEKLSGKIEVLELPTDFPRPAVARYQGGAVSFTINKKVGDRFGQLCESQGATLFMGLLGVFTTLLMRYSGQQDLLIGTPIANRNRKQIEDLIGFFVNTLVIRIDLSGNPDFQTLLLRIKEETLQAYAHQDVPFERIVEELQPERNLSHNPLFQVMFVLQNAPMGNLELPNLSLTPLELEQVTAKFDLTLLMNETEEGLQGTWEYRTDLFDVATINRMVGHLQTLLESIVANPEQRIAELPLLTATEQHQLLVEWNNTQTEYPQDKCIHQLFESQVEKTPDAVAVVFENEYLTYRELNKRANQLAHYLRSMGVKPDTLVGICVERSLSMVIGLLGILKAGAAYVPLDPRLPQERLTFILEDAQISVLLTQQLLNIENIAQTIYLDTHWQIITQQSEENPLSKVVADNLAYAIYTSGSTGKPKGVMLSHRNLCNHMFWMQATFPLTEKDKVLQKTPFSFDASVWEFYAPLLVGGQLIIARPGGHQDSAYLIKAIANLKITTVQLVPSLLQMLLEQGGIETCDTLKHVFCGGEALPVALQESLLSKLNVNLHNLYGPTEACIDATFWTCKDESDRQIVPIGRPISNTQIYILDSNLQPVPIGVPGELHIGGAGVARGYINRSLTAEKFIPNPFKNSSWKVWRDGTGNRHARCLNGGNLRTALAQLSAKFKSDRLYKTGDLARYLPDGNIEFLGRIDNQVKVRGFRIELGEIEALLSQHPEVNNAVAIAWEDSSGNKPLVAYIVPKKEQLISSNMLRDFLKAKLPDYMIPVNFVMLDALPLLPNGKVDRKALSALNLEKNVDSSKQIPPRTPLEHKLVEIWEELLQVQPIGVTENFFDLGGHSLLAIRLIAAIEQRLGCNLPVVTLFREGTIAHIAALLEQERSPSDSDVLVPLQTKGDLLPLFLVHQAGGYALSYSVLARTFTQERPIYALQARGLDGKQPPLNTIEAMASSYLKTIRQILPSGPYLLGGHSLGGLIAFEMASQLEAAGQQVEQVIIIDTHPPLPTPQIEASLNDNAAILCFIVEQIGLHFNETVSISYEELSTLDEVAQFEYVLQLLRQHELIPPDSGRNLIAGLVNVYKANLQASLHYQPQLIKSSISLFKTPSLTKQFPDDSTVGWGKLTSAKVRVSSVNGEHQTLLKEPHVKSLAAAIEELLSYN</sequence>
<dbReference type="SUPFAM" id="SSF53335">
    <property type="entry name" value="S-adenosyl-L-methionine-dependent methyltransferases"/>
    <property type="match status" value="1"/>
</dbReference>
<dbReference type="InterPro" id="IPR045851">
    <property type="entry name" value="AMP-bd_C_sf"/>
</dbReference>
<dbReference type="SUPFAM" id="SSF47336">
    <property type="entry name" value="ACP-like"/>
    <property type="match status" value="2"/>
</dbReference>
<dbReference type="SUPFAM" id="SSF53474">
    <property type="entry name" value="alpha/beta-Hydrolases"/>
    <property type="match status" value="1"/>
</dbReference>
<proteinExistence type="inferred from homology"/>
<dbReference type="FunFam" id="3.30.559.10:FF:000012">
    <property type="entry name" value="Non-ribosomal peptide synthetase"/>
    <property type="match status" value="1"/>
</dbReference>
<dbReference type="PANTHER" id="PTHR45527">
    <property type="entry name" value="NONRIBOSOMAL PEPTIDE SYNTHETASE"/>
    <property type="match status" value="1"/>
</dbReference>
<dbReference type="Proteomes" id="UP000031549">
    <property type="component" value="Unassembled WGS sequence"/>
</dbReference>
<dbReference type="CDD" id="cd19531">
    <property type="entry name" value="LCL_NRPS-like"/>
    <property type="match status" value="2"/>
</dbReference>
<dbReference type="FunFam" id="3.40.50.980:FF:000001">
    <property type="entry name" value="Non-ribosomal peptide synthetase"/>
    <property type="match status" value="2"/>
</dbReference>
<dbReference type="Gene3D" id="3.40.50.980">
    <property type="match status" value="2"/>
</dbReference>
<dbReference type="GO" id="GO:0043041">
    <property type="term" value="P:amino acid activation for nonribosomal peptide biosynthetic process"/>
    <property type="evidence" value="ECO:0007669"/>
    <property type="project" value="TreeGrafter"/>
</dbReference>
<dbReference type="InterPro" id="IPR029063">
    <property type="entry name" value="SAM-dependent_MTases_sf"/>
</dbReference>
<dbReference type="FunFam" id="3.40.50.980:FF:000002">
    <property type="entry name" value="Enterobactin synthetase component F"/>
    <property type="match status" value="2"/>
</dbReference>
<dbReference type="Pfam" id="PF13193">
    <property type="entry name" value="AMP-binding_C"/>
    <property type="match status" value="1"/>
</dbReference>
<dbReference type="GO" id="GO:0072330">
    <property type="term" value="P:monocarboxylic acid biosynthetic process"/>
    <property type="evidence" value="ECO:0007669"/>
    <property type="project" value="UniProtKB-ARBA"/>
</dbReference>
<dbReference type="SUPFAM" id="SSF56801">
    <property type="entry name" value="Acetyl-CoA synthetase-like"/>
    <property type="match status" value="2"/>
</dbReference>
<dbReference type="FunFam" id="3.30.300.30:FF:000010">
    <property type="entry name" value="Enterobactin synthetase component F"/>
    <property type="match status" value="1"/>
</dbReference>
<dbReference type="PANTHER" id="PTHR45527:SF14">
    <property type="entry name" value="PLIPASTATIN SYNTHASE SUBUNIT B"/>
    <property type="match status" value="1"/>
</dbReference>
<comment type="caution">
    <text evidence="8">The sequence shown here is derived from an EMBL/GenBank/DDBJ whole genome shotgun (WGS) entry which is preliminary data.</text>
</comment>
<dbReference type="CDD" id="cd17643">
    <property type="entry name" value="A_NRPS_Cytc1-like"/>
    <property type="match status" value="1"/>
</dbReference>
<dbReference type="Pfam" id="PF00975">
    <property type="entry name" value="Thioesterase"/>
    <property type="match status" value="1"/>
</dbReference>
<evidence type="ECO:0000256" key="6">
    <source>
        <dbReference type="ARBA" id="ARBA00022737"/>
    </source>
</evidence>
<protein>
    <submittedName>
        <fullName evidence="8">Amino acid adenylation domain-containing protein</fullName>
    </submittedName>
</protein>
<keyword evidence="9" id="KW-1185">Reference proteome</keyword>
<dbReference type="Pfam" id="PF08242">
    <property type="entry name" value="Methyltransf_12"/>
    <property type="match status" value="1"/>
</dbReference>
<evidence type="ECO:0000256" key="1">
    <source>
        <dbReference type="ARBA" id="ARBA00001957"/>
    </source>
</evidence>
<dbReference type="Gene3D" id="3.30.559.10">
    <property type="entry name" value="Chloramphenicol acetyltransferase-like domain"/>
    <property type="match status" value="2"/>
</dbReference>
<dbReference type="GO" id="GO:0009403">
    <property type="term" value="P:toxin biosynthetic process"/>
    <property type="evidence" value="ECO:0007669"/>
    <property type="project" value="UniProtKB-ARBA"/>
</dbReference>
<dbReference type="InterPro" id="IPR010071">
    <property type="entry name" value="AA_adenyl_dom"/>
</dbReference>
<dbReference type="EMBL" id="JTCM02000008">
    <property type="protein sequence ID" value="NEU72172.1"/>
    <property type="molecule type" value="Genomic_DNA"/>
</dbReference>
<dbReference type="Gene3D" id="3.30.559.30">
    <property type="entry name" value="Nonribosomal peptide synthetase, condensation domain"/>
    <property type="match status" value="2"/>
</dbReference>
<keyword evidence="5" id="KW-0436">Ligase</keyword>
<dbReference type="FunFam" id="1.10.1200.10:FF:000016">
    <property type="entry name" value="Non-ribosomal peptide synthase"/>
    <property type="match status" value="1"/>
</dbReference>
<dbReference type="Gene3D" id="3.40.50.1820">
    <property type="entry name" value="alpha/beta hydrolase"/>
    <property type="match status" value="1"/>
</dbReference>
<evidence type="ECO:0000313" key="8">
    <source>
        <dbReference type="EMBL" id="NEU72172.1"/>
    </source>
</evidence>
<reference evidence="8 9" key="1">
    <citation type="journal article" date="2015" name="Genome Announc.">
        <title>Draft Genome Sequence of Cyanobacterium Hassallia byssoidea Strain VB512170, Isolated from Monuments in India.</title>
        <authorList>
            <person name="Singh D."/>
            <person name="Chandrababunaidu M.M."/>
            <person name="Panda A."/>
            <person name="Sen D."/>
            <person name="Bhattacharyya S."/>
            <person name="Adhikary S.P."/>
            <person name="Tripathy S."/>
        </authorList>
    </citation>
    <scope>NUCLEOTIDE SEQUENCE [LARGE SCALE GENOMIC DNA]</scope>
    <source>
        <strain evidence="8 9">VB512170</strain>
    </source>
</reference>
<keyword evidence="3" id="KW-0596">Phosphopantetheine</keyword>
<dbReference type="Pfam" id="PF00501">
    <property type="entry name" value="AMP-binding"/>
    <property type="match status" value="2"/>
</dbReference>
<dbReference type="SMART" id="SM00824">
    <property type="entry name" value="PKS_TE"/>
    <property type="match status" value="1"/>
</dbReference>
<organism evidence="8 9">
    <name type="scientific">Hassallia byssoidea VB512170</name>
    <dbReference type="NCBI Taxonomy" id="1304833"/>
    <lineage>
        <taxon>Bacteria</taxon>
        <taxon>Bacillati</taxon>
        <taxon>Cyanobacteriota</taxon>
        <taxon>Cyanophyceae</taxon>
        <taxon>Nostocales</taxon>
        <taxon>Tolypothrichaceae</taxon>
        <taxon>Hassallia</taxon>
    </lineage>
</organism>
<dbReference type="GO" id="GO:0005829">
    <property type="term" value="C:cytosol"/>
    <property type="evidence" value="ECO:0007669"/>
    <property type="project" value="TreeGrafter"/>
</dbReference>
<dbReference type="GO" id="GO:0031177">
    <property type="term" value="F:phosphopantetheine binding"/>
    <property type="evidence" value="ECO:0007669"/>
    <property type="project" value="InterPro"/>
</dbReference>
<dbReference type="SUPFAM" id="SSF52777">
    <property type="entry name" value="CoA-dependent acyltransferases"/>
    <property type="match status" value="4"/>
</dbReference>
<dbReference type="InterPro" id="IPR009081">
    <property type="entry name" value="PP-bd_ACP"/>
</dbReference>
<dbReference type="PROSITE" id="PS00455">
    <property type="entry name" value="AMP_BINDING"/>
    <property type="match status" value="1"/>
</dbReference>